<dbReference type="Pfam" id="PF05272">
    <property type="entry name" value="VapE-like_dom"/>
    <property type="match status" value="1"/>
</dbReference>
<accession>A0A8S5Q933</accession>
<dbReference type="SUPFAM" id="SSF52540">
    <property type="entry name" value="P-loop containing nucleoside triphosphate hydrolases"/>
    <property type="match status" value="1"/>
</dbReference>
<evidence type="ECO:0000313" key="2">
    <source>
        <dbReference type="EMBL" id="DAE15544.1"/>
    </source>
</evidence>
<name>A0A8S5Q933_9CAUD</name>
<evidence type="ECO:0000259" key="1">
    <source>
        <dbReference type="Pfam" id="PF05272"/>
    </source>
</evidence>
<dbReference type="EMBL" id="BK015607">
    <property type="protein sequence ID" value="DAE15544.1"/>
    <property type="molecule type" value="Genomic_DNA"/>
</dbReference>
<proteinExistence type="predicted"/>
<feature type="domain" description="Virulence-associated protein E-like" evidence="1">
    <location>
        <begin position="477"/>
        <end position="695"/>
    </location>
</feature>
<protein>
    <submittedName>
        <fullName evidence="2">Virulence associated protein E</fullName>
    </submittedName>
</protein>
<sequence length="802" mass="91494">MELRYDRQISISAGNNRKSISWKPQTLSVAELWERLRTPARGTETQAEYFTMPKRQQDDLKDVGGFVAGTLSGSHRKANAVTGRDVVTLDFDNIPNYKTAAVIDKVRSLGVSFCIYSTRKHTDSNGPRLRILFPLDRTVTADEYEPCARRMAEYIGIEQADPTTFEPSRLMYWPSCSADGEYVFEYGDAPFVSAAGLLESYTDWHDITSWPQVPGKAVNYKALAVKQGNPEEKPGLVGAFCRIYNIPAAMEKYLPGLYEAVDSDNNRYTYLNGSTAGGAITYDNNRFLYSHHATDPCSGRLVNAFDLVRLHKFGELDDEAKEGTPSNRLPSYTAMCDLAVNDSAVVALMSKERIAEAINDFQGVAATTENDTDWMLNIRRTKTGMVEKTIQNIRYILANDPNLKDRVALNEFSGRREVLDRLPWNAEADRRLWSDTDNNGLYEYMESCYGITGRGNIDAAIDLESAQHSFNDITDYLNGLTWDGVPRLDTILIDYLGAVDDSYTRAVSRKAFTAAVNRAMVPGCKFDNMLILCGPQGIGKSTLLDKMSRGWFNDSIRTFEGKEASELLPGVWIVEVAELDAFKKSDVSRIKQFLSLRVDRYRAAYGRNMSEFQRRCVFFGTCNQMDFLQDTTGNRRFWPVDVGINARQKLVWKDLDSQTIDQIWAEAKTRWQMGEPLYLTGEVEKLSQEKQEQHRDASPREGMIIDFVRKQVPDDWSKWSLDHRRDFWNMEVHGDYKLVDRDRITPIEVWRELFNGSARDYSRTDIAEIRAVISNMPDWYKSDKPFYVSKDYGQQRGFIRRG</sequence>
<dbReference type="InterPro" id="IPR027417">
    <property type="entry name" value="P-loop_NTPase"/>
</dbReference>
<reference evidence="2" key="1">
    <citation type="journal article" date="2021" name="Proc. Natl. Acad. Sci. U.S.A.">
        <title>A Catalog of Tens of Thousands of Viruses from Human Metagenomes Reveals Hidden Associations with Chronic Diseases.</title>
        <authorList>
            <person name="Tisza M.J."/>
            <person name="Buck C.B."/>
        </authorList>
    </citation>
    <scope>NUCLEOTIDE SEQUENCE</scope>
    <source>
        <strain evidence="2">Ctm8X17</strain>
    </source>
</reference>
<organism evidence="2">
    <name type="scientific">Myoviridae sp. ctm8X17</name>
    <dbReference type="NCBI Taxonomy" id="2825168"/>
    <lineage>
        <taxon>Viruses</taxon>
        <taxon>Duplodnaviria</taxon>
        <taxon>Heunggongvirae</taxon>
        <taxon>Uroviricota</taxon>
        <taxon>Caudoviricetes</taxon>
    </lineage>
</organism>
<dbReference type="PANTHER" id="PTHR34985">
    <property type="entry name" value="SLR0554 PROTEIN"/>
    <property type="match status" value="1"/>
</dbReference>
<dbReference type="InterPro" id="IPR007936">
    <property type="entry name" value="VapE-like_dom"/>
</dbReference>
<dbReference type="PANTHER" id="PTHR34985:SF1">
    <property type="entry name" value="SLR0554 PROTEIN"/>
    <property type="match status" value="1"/>
</dbReference>